<protein>
    <submittedName>
        <fullName evidence="2">Uncharacterized protein</fullName>
    </submittedName>
</protein>
<evidence type="ECO:0000313" key="3">
    <source>
        <dbReference type="Proteomes" id="UP000291116"/>
    </source>
</evidence>
<feature type="compositionally biased region" description="Basic and acidic residues" evidence="1">
    <location>
        <begin position="75"/>
        <end position="86"/>
    </location>
</feature>
<name>A0A448Z9U1_9STRA</name>
<accession>A0A448Z9U1</accession>
<feature type="region of interest" description="Disordered" evidence="1">
    <location>
        <begin position="1"/>
        <end position="47"/>
    </location>
</feature>
<dbReference type="EMBL" id="CAACVS010000186">
    <property type="protein sequence ID" value="VEU38776.1"/>
    <property type="molecule type" value="Genomic_DNA"/>
</dbReference>
<gene>
    <name evidence="2" type="ORF">PSNMU_V1.4_AUG-EV-PASAV3_0056080</name>
</gene>
<evidence type="ECO:0000313" key="2">
    <source>
        <dbReference type="EMBL" id="VEU38776.1"/>
    </source>
</evidence>
<dbReference type="Proteomes" id="UP000291116">
    <property type="component" value="Unassembled WGS sequence"/>
</dbReference>
<keyword evidence="3" id="KW-1185">Reference proteome</keyword>
<proteinExistence type="predicted"/>
<dbReference type="AlphaFoldDB" id="A0A448Z9U1"/>
<reference evidence="2 3" key="1">
    <citation type="submission" date="2019-01" db="EMBL/GenBank/DDBJ databases">
        <authorList>
            <person name="Ferrante I. M."/>
        </authorList>
    </citation>
    <scope>NUCLEOTIDE SEQUENCE [LARGE SCALE GENOMIC DNA]</scope>
    <source>
        <strain evidence="2 3">B856</strain>
    </source>
</reference>
<dbReference type="OrthoDB" id="45948at2759"/>
<organism evidence="2 3">
    <name type="scientific">Pseudo-nitzschia multistriata</name>
    <dbReference type="NCBI Taxonomy" id="183589"/>
    <lineage>
        <taxon>Eukaryota</taxon>
        <taxon>Sar</taxon>
        <taxon>Stramenopiles</taxon>
        <taxon>Ochrophyta</taxon>
        <taxon>Bacillariophyta</taxon>
        <taxon>Bacillariophyceae</taxon>
        <taxon>Bacillariophycidae</taxon>
        <taxon>Bacillariales</taxon>
        <taxon>Bacillariaceae</taxon>
        <taxon>Pseudo-nitzschia</taxon>
    </lineage>
</organism>
<evidence type="ECO:0000256" key="1">
    <source>
        <dbReference type="SAM" id="MobiDB-lite"/>
    </source>
</evidence>
<feature type="region of interest" description="Disordered" evidence="1">
    <location>
        <begin position="67"/>
        <end position="86"/>
    </location>
</feature>
<sequence length="139" mass="15156">MKKPVTASKAKNAAEPTPVPSEKVVAEPTSPAKTSPVEKDATKPVRNPAAIAAPAPGVKHVRAAYKGKGWAPPQKEWESNKKTAGDKTRIEIEDEWDEDGNLKRTTTKYTTTPDWKKTTETTVEVFSAEEAKKMGLGRK</sequence>